<reference evidence="1 2" key="1">
    <citation type="submission" date="2019-03" db="EMBL/GenBank/DDBJ databases">
        <title>Complete Genome Sequence of Paraburkholderia dipogonis ICMP 19430T, a Nitrogen-fixing Symbiont of the South African Invasive Legume Dipogon lignosus in New Zealand.</title>
        <authorList>
            <person name="De Meyer S.E."/>
        </authorList>
    </citation>
    <scope>NUCLEOTIDE SEQUENCE [LARGE SCALE GENOMIC DNA]</scope>
    <source>
        <strain evidence="1 2">ICMP 19430</strain>
    </source>
</reference>
<dbReference type="Proteomes" id="UP000297385">
    <property type="component" value="Unassembled WGS sequence"/>
</dbReference>
<comment type="caution">
    <text evidence="1">The sequence shown here is derived from an EMBL/GenBank/DDBJ whole genome shotgun (WGS) entry which is preliminary data.</text>
</comment>
<evidence type="ECO:0000313" key="1">
    <source>
        <dbReference type="EMBL" id="TFE39927.1"/>
    </source>
</evidence>
<dbReference type="EMBL" id="SNVI01000002">
    <property type="protein sequence ID" value="TFE39927.1"/>
    <property type="molecule type" value="Genomic_DNA"/>
</dbReference>
<dbReference type="GeneID" id="97304850"/>
<organism evidence="1 2">
    <name type="scientific">Paraburkholderia dipogonis</name>
    <dbReference type="NCBI Taxonomy" id="1211383"/>
    <lineage>
        <taxon>Bacteria</taxon>
        <taxon>Pseudomonadati</taxon>
        <taxon>Pseudomonadota</taxon>
        <taxon>Betaproteobacteria</taxon>
        <taxon>Burkholderiales</taxon>
        <taxon>Burkholderiaceae</taxon>
        <taxon>Paraburkholderia</taxon>
    </lineage>
</organism>
<proteinExistence type="predicted"/>
<dbReference type="GO" id="GO:0032259">
    <property type="term" value="P:methylation"/>
    <property type="evidence" value="ECO:0007669"/>
    <property type="project" value="UniProtKB-KW"/>
</dbReference>
<accession>A0A4Y8MR06</accession>
<name>A0A4Y8MR06_9BURK</name>
<dbReference type="RefSeq" id="WP_134461207.1">
    <property type="nucleotide sequence ID" value="NZ_JBHMFL010000008.1"/>
</dbReference>
<protein>
    <submittedName>
        <fullName evidence="1">Methyltransferase type 11</fullName>
    </submittedName>
</protein>
<dbReference type="Gene3D" id="3.40.50.2000">
    <property type="entry name" value="Glycogen Phosphorylase B"/>
    <property type="match status" value="1"/>
</dbReference>
<sequence length="579" mass="65412">MNQSLKLALRRAQEPAFLHGYFSGVGLDIGAGSDPVSDYASLFPRIEQLFAWNVNERDVIYMDDAPADVLDFVHSDCLGRFDNPRQVLVRWLEFIKSGGYLILTLPVDPLSEQGISPTLTDVDHERTFTLHRPDVASAGSLNVLDLVNDASPVSSCERICLLREFGENRQEGSADRQHQAAAYAIEIVLRKRDVPRLFDLATAMPNAETDSAMLDLCHKTLRLYPYRLQTYFHINLELVRRGVHDRLEDLWDESVRRLPNERLPRLFNALMLIALGKLTEGFRRREALFDGADWRGRTTVAPPAYANWRGESLEGKSIVIWSEFGLGDEIFFFRFARIFRERHGAARVTVVCQAPLVELFRASGEAAAICSVEDAPQLPCHDYWVYPHAIPVWAPLDIDHLPDVVPYLRAGVEHTPMVLPGNAHALKVGVIFKGAPTHENDAARSLPSLSCLDPLFALEDVEFYIMQKGQGEDEAADYAARLRNVHDLGPRLRSFGDTAKLMNALDLIISVDTSAANLAGAMGRPLWLMLPMLGDWRWHLEREDSPWFPSARLFREKGRGWSEVVERIRLALIDLRNTR</sequence>
<keyword evidence="1" id="KW-0808">Transferase</keyword>
<keyword evidence="1" id="KW-0489">Methyltransferase</keyword>
<dbReference type="GO" id="GO:0008168">
    <property type="term" value="F:methyltransferase activity"/>
    <property type="evidence" value="ECO:0007669"/>
    <property type="project" value="UniProtKB-KW"/>
</dbReference>
<dbReference type="SUPFAM" id="SSF53756">
    <property type="entry name" value="UDP-Glycosyltransferase/glycogen phosphorylase"/>
    <property type="match status" value="1"/>
</dbReference>
<dbReference type="AlphaFoldDB" id="A0A4Y8MR06"/>
<evidence type="ECO:0000313" key="2">
    <source>
        <dbReference type="Proteomes" id="UP000297385"/>
    </source>
</evidence>
<gene>
    <name evidence="1" type="ORF">E2553_24345</name>
</gene>